<dbReference type="GO" id="GO:0003678">
    <property type="term" value="F:DNA helicase activity"/>
    <property type="evidence" value="ECO:0007669"/>
    <property type="project" value="InterPro"/>
</dbReference>
<dbReference type="GO" id="GO:0005524">
    <property type="term" value="F:ATP binding"/>
    <property type="evidence" value="ECO:0007669"/>
    <property type="project" value="InterPro"/>
</dbReference>
<proteinExistence type="predicted"/>
<name>A0A8H9N3I7_VIBVL</name>
<evidence type="ECO:0000259" key="1">
    <source>
        <dbReference type="PROSITE" id="PS51199"/>
    </source>
</evidence>
<accession>A0A8H9N3I7</accession>
<dbReference type="AlphaFoldDB" id="A0A8H9N3I7"/>
<feature type="domain" description="SF4 helicase" evidence="1">
    <location>
        <begin position="174"/>
        <end position="434"/>
    </location>
</feature>
<gene>
    <name evidence="2" type="ORF">I7730_20360</name>
</gene>
<dbReference type="PANTHER" id="PTHR30153">
    <property type="entry name" value="REPLICATIVE DNA HELICASE DNAB"/>
    <property type="match status" value="1"/>
</dbReference>
<dbReference type="Gene3D" id="3.40.50.300">
    <property type="entry name" value="P-loop containing nucleotide triphosphate hydrolases"/>
    <property type="match status" value="1"/>
</dbReference>
<dbReference type="InterPro" id="IPR007694">
    <property type="entry name" value="DNA_helicase_DnaB-like_C"/>
</dbReference>
<dbReference type="PANTHER" id="PTHR30153:SF2">
    <property type="entry name" value="REPLICATIVE DNA HELICASE"/>
    <property type="match status" value="1"/>
</dbReference>
<comment type="caution">
    <text evidence="2">The sequence shown here is derived from an EMBL/GenBank/DDBJ whole genome shotgun (WGS) entry which is preliminary data.</text>
</comment>
<dbReference type="GO" id="GO:0006260">
    <property type="term" value="P:DNA replication"/>
    <property type="evidence" value="ECO:0007669"/>
    <property type="project" value="InterPro"/>
</dbReference>
<evidence type="ECO:0000313" key="2">
    <source>
        <dbReference type="EMBL" id="HAS8542145.1"/>
    </source>
</evidence>
<dbReference type="SUPFAM" id="SSF52540">
    <property type="entry name" value="P-loop containing nucleoside triphosphate hydrolases"/>
    <property type="match status" value="1"/>
</dbReference>
<reference evidence="2" key="2">
    <citation type="submission" date="2019-01" db="EMBL/GenBank/DDBJ databases">
        <authorList>
            <consortium name="NCBI Pathogen Detection Project"/>
        </authorList>
    </citation>
    <scope>NUCLEOTIDE SEQUENCE</scope>
    <source>
        <strain evidence="2">BCW_3452</strain>
    </source>
</reference>
<dbReference type="InterPro" id="IPR027417">
    <property type="entry name" value="P-loop_NTPase"/>
</dbReference>
<dbReference type="Proteomes" id="UP000863257">
    <property type="component" value="Unassembled WGS sequence"/>
</dbReference>
<reference evidence="2" key="1">
    <citation type="journal article" date="2018" name="Genome Biol.">
        <title>SKESA: strategic k-mer extension for scrupulous assemblies.</title>
        <authorList>
            <person name="Souvorov A."/>
            <person name="Agarwala R."/>
            <person name="Lipman D.J."/>
        </authorList>
    </citation>
    <scope>NUCLEOTIDE SEQUENCE</scope>
    <source>
        <strain evidence="2">BCW_3452</strain>
    </source>
</reference>
<sequence length="446" mass="50214">MCVLTPLARQRSSSEQFIVKALLNRSELSQKFNPDLITHKRLGKIAKRIQSLVKRDGPLNLEVLKTHCEPLIDLDNSEALTYFHNQIAVNVEIDEYDFKKHCEILTDIAVKESLQTIARTTLERAQSIEETASDIIMSANEILELKSRLPRERKVVSIGDAMDELMDQIIHSRENNTDVGVPYPIKPLADHLYSMYPSDLVVIAARPATGKTALGLNLTDTDDPFGIVSTEMANAQLAMRYISMESGIPAMKMRNARSLSEDELERVKVAAAKNKGRPIFFEDKGSINIGEIEETVEMWVNIAGAKVVIVDYAQRINSDQRHNSESERIGHVTKRLKELAKRLGICIVLLAQVNRDNVKENRRPSVHDIKGSGDIEQEADVIILMHKPNAGRLETPDSCIVEFIIDKNRHGEIGRVITRYEKGWMRFKAPNPEDLEAANSNYQEAA</sequence>
<dbReference type="EMBL" id="DACRBY010000032">
    <property type="protein sequence ID" value="HAS8542145.1"/>
    <property type="molecule type" value="Genomic_DNA"/>
</dbReference>
<organism evidence="2">
    <name type="scientific">Vibrio vulnificus</name>
    <dbReference type="NCBI Taxonomy" id="672"/>
    <lineage>
        <taxon>Bacteria</taxon>
        <taxon>Pseudomonadati</taxon>
        <taxon>Pseudomonadota</taxon>
        <taxon>Gammaproteobacteria</taxon>
        <taxon>Vibrionales</taxon>
        <taxon>Vibrionaceae</taxon>
        <taxon>Vibrio</taxon>
    </lineage>
</organism>
<dbReference type="GO" id="GO:0005829">
    <property type="term" value="C:cytosol"/>
    <property type="evidence" value="ECO:0007669"/>
    <property type="project" value="TreeGrafter"/>
</dbReference>
<dbReference type="PROSITE" id="PS51199">
    <property type="entry name" value="SF4_HELICASE"/>
    <property type="match status" value="1"/>
</dbReference>
<dbReference type="Pfam" id="PF03796">
    <property type="entry name" value="DnaB_C"/>
    <property type="match status" value="1"/>
</dbReference>
<protein>
    <recommendedName>
        <fullName evidence="1">SF4 helicase domain-containing protein</fullName>
    </recommendedName>
</protein>